<evidence type="ECO:0000313" key="3">
    <source>
        <dbReference type="Proteomes" id="UP001182556"/>
    </source>
</evidence>
<evidence type="ECO:0000256" key="1">
    <source>
        <dbReference type="SAM" id="MobiDB-lite"/>
    </source>
</evidence>
<accession>A0AAD9D0L7</accession>
<dbReference type="Proteomes" id="UP001182556">
    <property type="component" value="Unassembled WGS sequence"/>
</dbReference>
<feature type="region of interest" description="Disordered" evidence="1">
    <location>
        <begin position="1"/>
        <end position="24"/>
    </location>
</feature>
<organism evidence="2 3">
    <name type="scientific">Papiliotrema laurentii</name>
    <name type="common">Cryptococcus laurentii</name>
    <dbReference type="NCBI Taxonomy" id="5418"/>
    <lineage>
        <taxon>Eukaryota</taxon>
        <taxon>Fungi</taxon>
        <taxon>Dikarya</taxon>
        <taxon>Basidiomycota</taxon>
        <taxon>Agaricomycotina</taxon>
        <taxon>Tremellomycetes</taxon>
        <taxon>Tremellales</taxon>
        <taxon>Rhynchogastremaceae</taxon>
        <taxon>Papiliotrema</taxon>
    </lineage>
</organism>
<dbReference type="EMBL" id="JAODAN010000008">
    <property type="protein sequence ID" value="KAK1922536.1"/>
    <property type="molecule type" value="Genomic_DNA"/>
</dbReference>
<reference evidence="2" key="1">
    <citation type="submission" date="2023-02" db="EMBL/GenBank/DDBJ databases">
        <title>Identification and recombinant expression of a fungal hydrolase from Papiliotrema laurentii that hydrolyzes apple cutin and clears colloidal polyester polyurethane.</title>
        <authorList>
            <consortium name="DOE Joint Genome Institute"/>
            <person name="Roman V.A."/>
            <person name="Bojanowski C."/>
            <person name="Crable B.R."/>
            <person name="Wagner D.N."/>
            <person name="Hung C.S."/>
            <person name="Nadeau L.J."/>
            <person name="Schratz L."/>
            <person name="Haridas S."/>
            <person name="Pangilinan J."/>
            <person name="Lipzen A."/>
            <person name="Na H."/>
            <person name="Yan M."/>
            <person name="Ng V."/>
            <person name="Grigoriev I.V."/>
            <person name="Spatafora J.W."/>
            <person name="Barlow D."/>
            <person name="Biffinger J."/>
            <person name="Kelley-Loughnane N."/>
            <person name="Varaljay V.A."/>
            <person name="Crookes-Goodson W.J."/>
        </authorList>
    </citation>
    <scope>NUCLEOTIDE SEQUENCE</scope>
    <source>
        <strain evidence="2">5307AH</strain>
    </source>
</reference>
<evidence type="ECO:0000313" key="2">
    <source>
        <dbReference type="EMBL" id="KAK1922536.1"/>
    </source>
</evidence>
<gene>
    <name evidence="2" type="ORF">DB88DRAFT_474073</name>
</gene>
<comment type="caution">
    <text evidence="2">The sequence shown here is derived from an EMBL/GenBank/DDBJ whole genome shotgun (WGS) entry which is preliminary data.</text>
</comment>
<dbReference type="AlphaFoldDB" id="A0AAD9D0L7"/>
<name>A0AAD9D0L7_PAPLA</name>
<proteinExistence type="predicted"/>
<protein>
    <submittedName>
        <fullName evidence="2">Uncharacterized protein</fullName>
    </submittedName>
</protein>
<sequence length="254" mass="28363">MPGRSSSPLRASPRGQRTKELEGRTHRQLSVLGCHFASIDHRHVSSVSLGHGRITADRTDTPKRRLGDAGVSVLCQPATGQMDRQVDRALERLLRSRYGQALVSTFESSFSPLLQVIDRMYQLVWKAQLAPLLLSLTSLVCWNGAVQGVSVGLLMHLNHRPGNKKEEVDDDKNTVRRIRLLRLPPSLHSWKESDSHVHVFALTPQRPRPPSGLHVDVDRETYNYNTVSVLGVLLLEGTKRRNPASPRQRGSDSA</sequence>
<keyword evidence="3" id="KW-1185">Reference proteome</keyword>